<dbReference type="Pfam" id="PF13405">
    <property type="entry name" value="EF-hand_6"/>
    <property type="match status" value="1"/>
</dbReference>
<dbReference type="InterPro" id="IPR018247">
    <property type="entry name" value="EF_Hand_1_Ca_BS"/>
</dbReference>
<dbReference type="Proteomes" id="UP000248330">
    <property type="component" value="Unassembled WGS sequence"/>
</dbReference>
<feature type="signal peptide" evidence="1">
    <location>
        <begin position="1"/>
        <end position="23"/>
    </location>
</feature>
<dbReference type="RefSeq" id="WP_146216608.1">
    <property type="nucleotide sequence ID" value="NZ_CAKZQT010000033.1"/>
</dbReference>
<dbReference type="Gene3D" id="1.10.238.10">
    <property type="entry name" value="EF-hand"/>
    <property type="match status" value="1"/>
</dbReference>
<name>A0A318E5S7_9GAMM</name>
<feature type="chain" id="PRO_5016366576" description="EF-hand domain-containing protein" evidence="1">
    <location>
        <begin position="24"/>
        <end position="110"/>
    </location>
</feature>
<dbReference type="EMBL" id="QICN01000007">
    <property type="protein sequence ID" value="PXV66636.1"/>
    <property type="molecule type" value="Genomic_DNA"/>
</dbReference>
<proteinExistence type="predicted"/>
<evidence type="ECO:0000256" key="1">
    <source>
        <dbReference type="SAM" id="SignalP"/>
    </source>
</evidence>
<dbReference type="PROSITE" id="PS50222">
    <property type="entry name" value="EF_HAND_2"/>
    <property type="match status" value="1"/>
</dbReference>
<protein>
    <recommendedName>
        <fullName evidence="2">EF-hand domain-containing protein</fullName>
    </recommendedName>
</protein>
<organism evidence="3 4">
    <name type="scientific">Sinimarinibacterium flocculans</name>
    <dbReference type="NCBI Taxonomy" id="985250"/>
    <lineage>
        <taxon>Bacteria</taxon>
        <taxon>Pseudomonadati</taxon>
        <taxon>Pseudomonadota</taxon>
        <taxon>Gammaproteobacteria</taxon>
        <taxon>Nevskiales</taxon>
        <taxon>Nevskiaceae</taxon>
        <taxon>Sinimarinibacterium</taxon>
    </lineage>
</organism>
<evidence type="ECO:0000313" key="4">
    <source>
        <dbReference type="Proteomes" id="UP000248330"/>
    </source>
</evidence>
<accession>A0A318E5S7</accession>
<keyword evidence="4" id="KW-1185">Reference proteome</keyword>
<dbReference type="InterPro" id="IPR011992">
    <property type="entry name" value="EF-hand-dom_pair"/>
</dbReference>
<gene>
    <name evidence="3" type="ORF">C8D93_107201</name>
</gene>
<dbReference type="SUPFAM" id="SSF47473">
    <property type="entry name" value="EF-hand"/>
    <property type="match status" value="1"/>
</dbReference>
<dbReference type="GO" id="GO:0005509">
    <property type="term" value="F:calcium ion binding"/>
    <property type="evidence" value="ECO:0007669"/>
    <property type="project" value="InterPro"/>
</dbReference>
<evidence type="ECO:0000259" key="2">
    <source>
        <dbReference type="PROSITE" id="PS50222"/>
    </source>
</evidence>
<keyword evidence="1" id="KW-0732">Signal</keyword>
<dbReference type="OrthoDB" id="7067619at2"/>
<dbReference type="InterPro" id="IPR002048">
    <property type="entry name" value="EF_hand_dom"/>
</dbReference>
<dbReference type="PROSITE" id="PS51257">
    <property type="entry name" value="PROKAR_LIPOPROTEIN"/>
    <property type="match status" value="1"/>
</dbReference>
<sequence length="110" mass="12012">MISRRTRAAALPLALTLPLVAGCAGGYADARRDALSPVRAEFDAADTDGDEALDREEVAAGMPELLEVFAEVDTDGNGEMTAAELRSYLQWQRVLRLGPPRDGEDVRRRR</sequence>
<feature type="domain" description="EF-hand" evidence="2">
    <location>
        <begin position="60"/>
        <end position="95"/>
    </location>
</feature>
<dbReference type="AlphaFoldDB" id="A0A318E5S7"/>
<comment type="caution">
    <text evidence="3">The sequence shown here is derived from an EMBL/GenBank/DDBJ whole genome shotgun (WGS) entry which is preliminary data.</text>
</comment>
<reference evidence="3 4" key="1">
    <citation type="submission" date="2018-04" db="EMBL/GenBank/DDBJ databases">
        <title>Genomic Encyclopedia of Type Strains, Phase IV (KMG-IV): sequencing the most valuable type-strain genomes for metagenomic binning, comparative biology and taxonomic classification.</title>
        <authorList>
            <person name="Goeker M."/>
        </authorList>
    </citation>
    <scope>NUCLEOTIDE SEQUENCE [LARGE SCALE GENOMIC DNA]</scope>
    <source>
        <strain evidence="3 4">DSM 104150</strain>
    </source>
</reference>
<evidence type="ECO:0000313" key="3">
    <source>
        <dbReference type="EMBL" id="PXV66636.1"/>
    </source>
</evidence>
<dbReference type="PROSITE" id="PS00018">
    <property type="entry name" value="EF_HAND_1"/>
    <property type="match status" value="1"/>
</dbReference>